<dbReference type="GO" id="GO:0004130">
    <property type="term" value="F:cytochrome-c peroxidase activity"/>
    <property type="evidence" value="ECO:0007669"/>
    <property type="project" value="TreeGrafter"/>
</dbReference>
<name>A0A0F6W8K6_9BACT</name>
<dbReference type="Pfam" id="PF06537">
    <property type="entry name" value="DHOR"/>
    <property type="match status" value="3"/>
</dbReference>
<dbReference type="GO" id="GO:0020037">
    <property type="term" value="F:heme binding"/>
    <property type="evidence" value="ECO:0007669"/>
    <property type="project" value="InterPro"/>
</dbReference>
<evidence type="ECO:0000256" key="5">
    <source>
        <dbReference type="SAM" id="MobiDB-lite"/>
    </source>
</evidence>
<gene>
    <name evidence="8" type="ORF">DB32_007310</name>
</gene>
<sequence length="732" mass="79235">MRHLRLLALALATCSSACSNGLIMGSDPDPDGGPPPPGECQDDPAAPTLPRAFALSCAGCHGANGAGTPGTPSLFDYEADAASFVEVARDGVGTMPAFAEAEVSTPDLEAMHAYFAAGPSNRPTCNGPDVPVPMGCDDEALAVRRLFDAPSASTPISERRPDGVIVTRGAGRVRGRHELEGTFSEFGGRYFENRSYAFEIEDHVAAGEDLVRIRYLPEAQPTTLGPTTNFRYWKVYGDGNVFHRNTDLDEVAPMTWQQDVVGNGRENRPMQVGDVLEFEFGVFIAGNQPGDPGAIEGRTAYYTDTFRYVVGEGRLTSENHDASGVLGPVADARLAGDTTIPWIYAEPQLYFSQMALNMQPDHVQPWLEGRRLFHTDFETGAHSEGDNPVLESSAGMLGPLFNVHRCSECHERNGRSAPPDIGVPLDRVAIKLYGDGPLGNQLQPSEGAVTIARYEEHDVTFADGTVVTLQRPVFAFPADGMRASVRVARQLLGMGLLEAIDEETIVSRADPTDCNGDGISGRVQLATDPRTGETHVGRIGWRAEKISVEHQVADALEADLGVTSEYFPEAGGHFEISAEDLARMTTYMRLLGMPAQRDASDPQVRQGEALFRDLGCVGCHAPTAHTGSTHPFIELRDQDIRPYSDLLLHDLGEDLADTSGGEQGREWRTPPLWGIGLVETVSGHTRLLHDGRARTFLEAILWHGGEAEAVKQRVLMLDAAQRDALVAFLRSL</sequence>
<feature type="chain" id="PRO_5002511674" evidence="6">
    <location>
        <begin position="20"/>
        <end position="732"/>
    </location>
</feature>
<reference evidence="8 9" key="1">
    <citation type="submission" date="2015-03" db="EMBL/GenBank/DDBJ databases">
        <title>Genome assembly of Sandaracinus amylolyticus DSM 53668.</title>
        <authorList>
            <person name="Sharma G."/>
            <person name="Subramanian S."/>
        </authorList>
    </citation>
    <scope>NUCLEOTIDE SEQUENCE [LARGE SCALE GENOMIC DNA]</scope>
    <source>
        <strain evidence="8 9">DSM 53668</strain>
    </source>
</reference>
<dbReference type="Proteomes" id="UP000034883">
    <property type="component" value="Chromosome"/>
</dbReference>
<dbReference type="SUPFAM" id="SSF46626">
    <property type="entry name" value="Cytochrome c"/>
    <property type="match status" value="2"/>
</dbReference>
<keyword evidence="6" id="KW-0732">Signal</keyword>
<dbReference type="Gene3D" id="1.10.760.10">
    <property type="entry name" value="Cytochrome c-like domain"/>
    <property type="match status" value="2"/>
</dbReference>
<feature type="region of interest" description="Disordered" evidence="5">
    <location>
        <begin position="25"/>
        <end position="45"/>
    </location>
</feature>
<dbReference type="AlphaFoldDB" id="A0A0F6W8K6"/>
<dbReference type="InterPro" id="IPR010538">
    <property type="entry name" value="DHOR"/>
</dbReference>
<dbReference type="KEGG" id="samy:DB32_007310"/>
<evidence type="ECO:0000256" key="3">
    <source>
        <dbReference type="ARBA" id="ARBA00023004"/>
    </source>
</evidence>
<evidence type="ECO:0000313" key="8">
    <source>
        <dbReference type="EMBL" id="AKF10161.1"/>
    </source>
</evidence>
<evidence type="ECO:0000313" key="9">
    <source>
        <dbReference type="Proteomes" id="UP000034883"/>
    </source>
</evidence>
<feature type="domain" description="Cytochrome c" evidence="7">
    <location>
        <begin position="602"/>
        <end position="732"/>
    </location>
</feature>
<evidence type="ECO:0000256" key="6">
    <source>
        <dbReference type="SAM" id="SignalP"/>
    </source>
</evidence>
<dbReference type="InterPro" id="IPR036909">
    <property type="entry name" value="Cyt_c-like_dom_sf"/>
</dbReference>
<organism evidence="8 9">
    <name type="scientific">Sandaracinus amylolyticus</name>
    <dbReference type="NCBI Taxonomy" id="927083"/>
    <lineage>
        <taxon>Bacteria</taxon>
        <taxon>Pseudomonadati</taxon>
        <taxon>Myxococcota</taxon>
        <taxon>Polyangia</taxon>
        <taxon>Polyangiales</taxon>
        <taxon>Sandaracinaceae</taxon>
        <taxon>Sandaracinus</taxon>
    </lineage>
</organism>
<dbReference type="InterPro" id="IPR051395">
    <property type="entry name" value="Cytochrome_c_Peroxidase/MauG"/>
</dbReference>
<feature type="domain" description="Cytochrome c" evidence="7">
    <location>
        <begin position="44"/>
        <end position="119"/>
    </location>
</feature>
<dbReference type="OrthoDB" id="9805202at2"/>
<keyword evidence="1 4" id="KW-0349">Heme</keyword>
<dbReference type="EMBL" id="CP011125">
    <property type="protein sequence ID" value="AKF10161.1"/>
    <property type="molecule type" value="Genomic_DNA"/>
</dbReference>
<accession>A0A0F6W8K6</accession>
<protein>
    <submittedName>
        <fullName evidence="8">Putative thiol oxidoreductase</fullName>
    </submittedName>
</protein>
<keyword evidence="9" id="KW-1185">Reference proteome</keyword>
<dbReference type="STRING" id="927083.DB32_007310"/>
<dbReference type="PANTHER" id="PTHR30600:SF4">
    <property type="entry name" value="CYTOCHROME C DOMAIN-CONTAINING PROTEIN"/>
    <property type="match status" value="1"/>
</dbReference>
<proteinExistence type="predicted"/>
<keyword evidence="3 4" id="KW-0408">Iron</keyword>
<evidence type="ECO:0000256" key="4">
    <source>
        <dbReference type="PROSITE-ProRule" id="PRU00433"/>
    </source>
</evidence>
<dbReference type="RefSeq" id="WP_053237145.1">
    <property type="nucleotide sequence ID" value="NZ_CP011125.1"/>
</dbReference>
<evidence type="ECO:0000256" key="1">
    <source>
        <dbReference type="ARBA" id="ARBA00022617"/>
    </source>
</evidence>
<dbReference type="PROSITE" id="PS51007">
    <property type="entry name" value="CYTC"/>
    <property type="match status" value="2"/>
</dbReference>
<dbReference type="GO" id="GO:0009055">
    <property type="term" value="F:electron transfer activity"/>
    <property type="evidence" value="ECO:0007669"/>
    <property type="project" value="InterPro"/>
</dbReference>
<feature type="signal peptide" evidence="6">
    <location>
        <begin position="1"/>
        <end position="19"/>
    </location>
</feature>
<dbReference type="GO" id="GO:0046872">
    <property type="term" value="F:metal ion binding"/>
    <property type="evidence" value="ECO:0007669"/>
    <property type="project" value="UniProtKB-KW"/>
</dbReference>
<keyword evidence="2 4" id="KW-0479">Metal-binding</keyword>
<dbReference type="InterPro" id="IPR009056">
    <property type="entry name" value="Cyt_c-like_dom"/>
</dbReference>
<evidence type="ECO:0000259" key="7">
    <source>
        <dbReference type="PROSITE" id="PS51007"/>
    </source>
</evidence>
<dbReference type="Pfam" id="PF13442">
    <property type="entry name" value="Cytochrome_CBB3"/>
    <property type="match status" value="1"/>
</dbReference>
<evidence type="ECO:0000256" key="2">
    <source>
        <dbReference type="ARBA" id="ARBA00022723"/>
    </source>
</evidence>
<dbReference type="PANTHER" id="PTHR30600">
    <property type="entry name" value="CYTOCHROME C PEROXIDASE-RELATED"/>
    <property type="match status" value="1"/>
</dbReference>